<evidence type="ECO:0000313" key="4">
    <source>
        <dbReference type="Proteomes" id="UP000198512"/>
    </source>
</evidence>
<feature type="domain" description="Methyltransferase" evidence="2">
    <location>
        <begin position="43"/>
        <end position="154"/>
    </location>
</feature>
<dbReference type="InterPro" id="IPR053173">
    <property type="entry name" value="SAM-binding_MTase"/>
</dbReference>
<dbReference type="Pfam" id="PF10119">
    <property type="entry name" value="MethyTransf_Reg"/>
    <property type="match status" value="1"/>
</dbReference>
<evidence type="ECO:0000259" key="1">
    <source>
        <dbReference type="Pfam" id="PF10119"/>
    </source>
</evidence>
<dbReference type="InterPro" id="IPR029063">
    <property type="entry name" value="SAM-dependent_MTases_sf"/>
</dbReference>
<dbReference type="SUPFAM" id="SSF53335">
    <property type="entry name" value="S-adenosyl-L-methionine-dependent methyltransferases"/>
    <property type="match status" value="1"/>
</dbReference>
<dbReference type="RefSeq" id="WP_244168407.1">
    <property type="nucleotide sequence ID" value="NZ_FOFP01000031.1"/>
</dbReference>
<proteinExistence type="predicted"/>
<comment type="caution">
    <text evidence="3">The sequence shown here is derived from an EMBL/GenBank/DDBJ whole genome shotgun (WGS) entry which is preliminary data.</text>
</comment>
<dbReference type="PANTHER" id="PTHR45128">
    <property type="entry name" value="METHYLTRANSFERASE TYPE 11"/>
    <property type="match status" value="1"/>
</dbReference>
<gene>
    <name evidence="3" type="ORF">SAMN05216600_1314</name>
</gene>
<dbReference type="Proteomes" id="UP000198512">
    <property type="component" value="Unassembled WGS sequence"/>
</dbReference>
<evidence type="ECO:0000313" key="3">
    <source>
        <dbReference type="EMBL" id="SER45295.1"/>
    </source>
</evidence>
<feature type="domain" description="Methyltransferase regulatory" evidence="1">
    <location>
        <begin position="221"/>
        <end position="301"/>
    </location>
</feature>
<evidence type="ECO:0000259" key="2">
    <source>
        <dbReference type="Pfam" id="PF13847"/>
    </source>
</evidence>
<keyword evidence="3" id="KW-0830">Ubiquinone</keyword>
<accession>A0ABY1BRC4</accession>
<reference evidence="3 4" key="1">
    <citation type="submission" date="2016-10" db="EMBL/GenBank/DDBJ databases">
        <authorList>
            <person name="Varghese N."/>
            <person name="Submissions S."/>
        </authorList>
    </citation>
    <scope>NUCLEOTIDE SEQUENCE [LARGE SCALE GENOMIC DNA]</scope>
    <source>
        <strain evidence="3 4">CIP 109853</strain>
    </source>
</reference>
<dbReference type="Pfam" id="PF13847">
    <property type="entry name" value="Methyltransf_31"/>
    <property type="match status" value="1"/>
</dbReference>
<dbReference type="EMBL" id="FOFP01000031">
    <property type="protein sequence ID" value="SER45295.1"/>
    <property type="molecule type" value="Genomic_DNA"/>
</dbReference>
<organism evidence="3 4">
    <name type="scientific">Pseudomonas cuatrocienegasensis</name>
    <dbReference type="NCBI Taxonomy" id="543360"/>
    <lineage>
        <taxon>Bacteria</taxon>
        <taxon>Pseudomonadati</taxon>
        <taxon>Pseudomonadota</taxon>
        <taxon>Gammaproteobacteria</taxon>
        <taxon>Pseudomonadales</taxon>
        <taxon>Pseudomonadaceae</taxon>
        <taxon>Pseudomonas</taxon>
    </lineage>
</organism>
<dbReference type="InterPro" id="IPR018773">
    <property type="entry name" value="MeTrfase_reg_dom_prd"/>
</dbReference>
<protein>
    <submittedName>
        <fullName evidence="3">Ubiquinone/menaquinone biosynthesis C-methylase UbiE</fullName>
    </submittedName>
</protein>
<dbReference type="Gene3D" id="3.40.50.150">
    <property type="entry name" value="Vaccinia Virus protein VP39"/>
    <property type="match status" value="1"/>
</dbReference>
<keyword evidence="4" id="KW-1185">Reference proteome</keyword>
<name>A0ABY1BRC4_9PSED</name>
<dbReference type="CDD" id="cd02440">
    <property type="entry name" value="AdoMet_MTases"/>
    <property type="match status" value="1"/>
</dbReference>
<sequence length="498" mass="53509">MTLWQDGYLTSIPYPHHVHRELSPSWLVAVLTALGLRAPALREGFSYCELGCGQGLNSLLLAAANPAGRFLAVDYNAQHIEHGRSLATAAGLTNLAFRQASFAELAEEEMQEGFDFIVLHGVYSWVSADNRAAIRRFVQRRLNPGGVLYLGYMSHPGMSAFIGAQRLLWQVAQGAAGGPRERLRAGLDALKALQQSGAGYFAEHPDVARRLARADDADLDFLAHELLCEHWAPLHSAEVIGDIAALGGQFLGSATPLENIDALSLPGHCLALLQGLEAPALRETAKDLARNQAQRRDLFQHGLQSLDAEHHRQALLASCWAALPGAPASGALVFDTRIGPVQGDAQLFSPVLQALAAGPCSFAELLRQPALAAQPGNLSPALQMLLWAGHAHPLMDAPVAPEACQALNRLLAEGDLQGARYGHLAAPSLGAAIPVNRLEMAAARVLLEHPELSGELLYETVLALLRRFALAAGVPEREQLQAFERHTLPIWRQLGVVG</sequence>
<dbReference type="InterPro" id="IPR025714">
    <property type="entry name" value="Methyltranfer_dom"/>
</dbReference>